<dbReference type="SUPFAM" id="SSF52172">
    <property type="entry name" value="CheY-like"/>
    <property type="match status" value="1"/>
</dbReference>
<feature type="domain" description="Response regulatory" evidence="2">
    <location>
        <begin position="6"/>
        <end position="132"/>
    </location>
</feature>
<dbReference type="InterPro" id="IPR011006">
    <property type="entry name" value="CheY-like_superfamily"/>
</dbReference>
<reference evidence="3 4" key="1">
    <citation type="submission" date="2014-09" db="EMBL/GenBank/DDBJ databases">
        <title>Sporocytophaga myxococcoides PG-01 genome sequencing.</title>
        <authorList>
            <person name="Liu L."/>
            <person name="Gao P.J."/>
            <person name="Chen G.J."/>
            <person name="Wang L.S."/>
        </authorList>
    </citation>
    <scope>NUCLEOTIDE SEQUENCE [LARGE SCALE GENOMIC DNA]</scope>
    <source>
        <strain evidence="3 4">PG-01</strain>
    </source>
</reference>
<dbReference type="Pfam" id="PF00072">
    <property type="entry name" value="Response_reg"/>
    <property type="match status" value="1"/>
</dbReference>
<dbReference type="Proteomes" id="UP000030185">
    <property type="component" value="Unassembled WGS sequence"/>
</dbReference>
<dbReference type="RefSeq" id="WP_045465663.1">
    <property type="nucleotide sequence ID" value="NZ_BBLT01000007.1"/>
</dbReference>
<keyword evidence="4" id="KW-1185">Reference proteome</keyword>
<evidence type="ECO:0000256" key="1">
    <source>
        <dbReference type="PROSITE-ProRule" id="PRU00169"/>
    </source>
</evidence>
<comment type="caution">
    <text evidence="3">The sequence shown here is derived from an EMBL/GenBank/DDBJ whole genome shotgun (WGS) entry which is preliminary data.</text>
</comment>
<protein>
    <submittedName>
        <fullName evidence="3">Response regulator rcp1</fullName>
    </submittedName>
</protein>
<dbReference type="AlphaFoldDB" id="A0A098LJ29"/>
<organism evidence="3 4">
    <name type="scientific">Sporocytophaga myxococcoides</name>
    <dbReference type="NCBI Taxonomy" id="153721"/>
    <lineage>
        <taxon>Bacteria</taxon>
        <taxon>Pseudomonadati</taxon>
        <taxon>Bacteroidota</taxon>
        <taxon>Cytophagia</taxon>
        <taxon>Cytophagales</taxon>
        <taxon>Cytophagaceae</taxon>
        <taxon>Sporocytophaga</taxon>
    </lineage>
</organism>
<evidence type="ECO:0000313" key="4">
    <source>
        <dbReference type="Proteomes" id="UP000030185"/>
    </source>
</evidence>
<dbReference type="STRING" id="153721.MYP_3397"/>
<keyword evidence="1" id="KW-0597">Phosphoprotein</keyword>
<dbReference type="PANTHER" id="PTHR44520">
    <property type="entry name" value="RESPONSE REGULATOR RCP1-RELATED"/>
    <property type="match status" value="1"/>
</dbReference>
<evidence type="ECO:0000313" key="3">
    <source>
        <dbReference type="EMBL" id="GAL86168.1"/>
    </source>
</evidence>
<gene>
    <name evidence="3" type="ORF">MYP_3397</name>
</gene>
<dbReference type="SMART" id="SM00448">
    <property type="entry name" value="REC"/>
    <property type="match status" value="1"/>
</dbReference>
<proteinExistence type="predicted"/>
<dbReference type="PROSITE" id="PS50110">
    <property type="entry name" value="RESPONSE_REGULATORY"/>
    <property type="match status" value="1"/>
</dbReference>
<evidence type="ECO:0000259" key="2">
    <source>
        <dbReference type="PROSITE" id="PS50110"/>
    </source>
</evidence>
<sequence>MKKINCILLIDDDEISNFINETLLKRMGVASEIKVVKNGIDGLKFITIYDENGICPELILLDLNMPVIDGYEFLESFDKLIFENKNNVKIVVLSSSNNPRDEERLKKEFGITNYFVKPLTEEKVLSILNLKPATSYN</sequence>
<dbReference type="eggNOG" id="COG2197">
    <property type="taxonomic scope" value="Bacteria"/>
</dbReference>
<dbReference type="EMBL" id="BBLT01000007">
    <property type="protein sequence ID" value="GAL86168.1"/>
    <property type="molecule type" value="Genomic_DNA"/>
</dbReference>
<dbReference type="InterPro" id="IPR052893">
    <property type="entry name" value="TCS_response_regulator"/>
</dbReference>
<name>A0A098LJ29_9BACT</name>
<dbReference type="InterPro" id="IPR001789">
    <property type="entry name" value="Sig_transdc_resp-reg_receiver"/>
</dbReference>
<dbReference type="OrthoDB" id="1524091at2"/>
<dbReference type="GO" id="GO:0000160">
    <property type="term" value="P:phosphorelay signal transduction system"/>
    <property type="evidence" value="ECO:0007669"/>
    <property type="project" value="InterPro"/>
</dbReference>
<dbReference type="Gene3D" id="3.40.50.2300">
    <property type="match status" value="1"/>
</dbReference>
<accession>A0A098LJ29</accession>
<dbReference type="PANTHER" id="PTHR44520:SF2">
    <property type="entry name" value="RESPONSE REGULATOR RCP1"/>
    <property type="match status" value="1"/>
</dbReference>
<feature type="modified residue" description="4-aspartylphosphate" evidence="1">
    <location>
        <position position="62"/>
    </location>
</feature>